<evidence type="ECO:0000256" key="2">
    <source>
        <dbReference type="ARBA" id="ARBA00023125"/>
    </source>
</evidence>
<dbReference type="RefSeq" id="WP_209405797.1">
    <property type="nucleotide sequence ID" value="NZ_JAGIYQ010000007.1"/>
</dbReference>
<dbReference type="Gene3D" id="1.10.10.10">
    <property type="entry name" value="Winged helix-like DNA-binding domain superfamily/Winged helix DNA-binding domain"/>
    <property type="match status" value="1"/>
</dbReference>
<keyword evidence="2" id="KW-0238">DNA-binding</keyword>
<dbReference type="SUPFAM" id="SSF54909">
    <property type="entry name" value="Dimeric alpha+beta barrel"/>
    <property type="match status" value="1"/>
</dbReference>
<dbReference type="PROSITE" id="PS50956">
    <property type="entry name" value="HTH_ASNC_2"/>
    <property type="match status" value="1"/>
</dbReference>
<dbReference type="InterPro" id="IPR000485">
    <property type="entry name" value="AsnC-type_HTH_dom"/>
</dbReference>
<dbReference type="SUPFAM" id="SSF46785">
    <property type="entry name" value="Winged helix' DNA-binding domain"/>
    <property type="match status" value="1"/>
</dbReference>
<comment type="caution">
    <text evidence="5">The sequence shown here is derived from an EMBL/GenBank/DDBJ whole genome shotgun (WGS) entry which is preliminary data.</text>
</comment>
<dbReference type="InterPro" id="IPR036390">
    <property type="entry name" value="WH_DNA-bd_sf"/>
</dbReference>
<protein>
    <submittedName>
        <fullName evidence="5">Lrp/AsnC family transcriptional regulator</fullName>
    </submittedName>
</protein>
<dbReference type="Proteomes" id="UP000682134">
    <property type="component" value="Unassembled WGS sequence"/>
</dbReference>
<keyword evidence="6" id="KW-1185">Reference proteome</keyword>
<dbReference type="GO" id="GO:0005829">
    <property type="term" value="C:cytosol"/>
    <property type="evidence" value="ECO:0007669"/>
    <property type="project" value="TreeGrafter"/>
</dbReference>
<dbReference type="InterPro" id="IPR019888">
    <property type="entry name" value="Tscrpt_reg_AsnC-like"/>
</dbReference>
<accession>A0A940SJ99</accession>
<feature type="domain" description="HTH asnC-type" evidence="4">
    <location>
        <begin position="9"/>
        <end position="70"/>
    </location>
</feature>
<proteinExistence type="predicted"/>
<evidence type="ECO:0000256" key="1">
    <source>
        <dbReference type="ARBA" id="ARBA00023015"/>
    </source>
</evidence>
<dbReference type="SMART" id="SM00344">
    <property type="entry name" value="HTH_ASNC"/>
    <property type="match status" value="1"/>
</dbReference>
<evidence type="ECO:0000313" key="6">
    <source>
        <dbReference type="Proteomes" id="UP000682134"/>
    </source>
</evidence>
<organism evidence="5 6">
    <name type="scientific">Gottfriedia endophytica</name>
    <dbReference type="NCBI Taxonomy" id="2820819"/>
    <lineage>
        <taxon>Bacteria</taxon>
        <taxon>Bacillati</taxon>
        <taxon>Bacillota</taxon>
        <taxon>Bacilli</taxon>
        <taxon>Bacillales</taxon>
        <taxon>Bacillaceae</taxon>
        <taxon>Gottfriedia</taxon>
    </lineage>
</organism>
<dbReference type="CDD" id="cd00090">
    <property type="entry name" value="HTH_ARSR"/>
    <property type="match status" value="1"/>
</dbReference>
<dbReference type="PRINTS" id="PR00033">
    <property type="entry name" value="HTHASNC"/>
</dbReference>
<dbReference type="Pfam" id="PF13412">
    <property type="entry name" value="HTH_24"/>
    <property type="match status" value="1"/>
</dbReference>
<dbReference type="EMBL" id="JAGIYQ010000007">
    <property type="protein sequence ID" value="MBP0725825.1"/>
    <property type="molecule type" value="Genomic_DNA"/>
</dbReference>
<dbReference type="PROSITE" id="PS00519">
    <property type="entry name" value="HTH_ASNC_1"/>
    <property type="match status" value="1"/>
</dbReference>
<gene>
    <name evidence="5" type="ORF">J5Y03_11655</name>
</gene>
<dbReference type="PANTHER" id="PTHR30154:SF34">
    <property type="entry name" value="TRANSCRIPTIONAL REGULATOR AZLB"/>
    <property type="match status" value="1"/>
</dbReference>
<dbReference type="GO" id="GO:0043200">
    <property type="term" value="P:response to amino acid"/>
    <property type="evidence" value="ECO:0007669"/>
    <property type="project" value="TreeGrafter"/>
</dbReference>
<dbReference type="InterPro" id="IPR011008">
    <property type="entry name" value="Dimeric_a/b-barrel"/>
</dbReference>
<dbReference type="PANTHER" id="PTHR30154">
    <property type="entry name" value="LEUCINE-RESPONSIVE REGULATORY PROTEIN"/>
    <property type="match status" value="1"/>
</dbReference>
<reference evidence="5" key="1">
    <citation type="submission" date="2021-04" db="EMBL/GenBank/DDBJ databases">
        <title>Genome seq and assembly of Bacillus sp.</title>
        <authorList>
            <person name="Chhetri G."/>
        </authorList>
    </citation>
    <scope>NUCLEOTIDE SEQUENCE</scope>
    <source>
        <strain evidence="5">RG28</strain>
    </source>
</reference>
<dbReference type="GO" id="GO:0043565">
    <property type="term" value="F:sequence-specific DNA binding"/>
    <property type="evidence" value="ECO:0007669"/>
    <property type="project" value="InterPro"/>
</dbReference>
<name>A0A940SJ99_9BACI</name>
<dbReference type="Pfam" id="PF01037">
    <property type="entry name" value="AsnC_trans_reg"/>
    <property type="match status" value="1"/>
</dbReference>
<evidence type="ECO:0000256" key="3">
    <source>
        <dbReference type="ARBA" id="ARBA00023163"/>
    </source>
</evidence>
<evidence type="ECO:0000313" key="5">
    <source>
        <dbReference type="EMBL" id="MBP0725825.1"/>
    </source>
</evidence>
<keyword evidence="3" id="KW-0804">Transcription</keyword>
<dbReference type="InterPro" id="IPR036388">
    <property type="entry name" value="WH-like_DNA-bd_sf"/>
</dbReference>
<dbReference type="Gene3D" id="3.30.70.920">
    <property type="match status" value="1"/>
</dbReference>
<keyword evidence="1" id="KW-0805">Transcription regulation</keyword>
<dbReference type="InterPro" id="IPR011991">
    <property type="entry name" value="ArsR-like_HTH"/>
</dbReference>
<sequence>MEPLGNKVLDDVDLKILNKLQKEAQLSNTELARHVNLSPPATHARVKRLENEGYIDRQVAILNQEKLGFDLLCFIFINTNIHQAEKLEVLEKELKSMPEVLECHLLTGEYDYLLKVANRERKELENFIRKLNQLGITRIQTSLALREIKYSTVLPISEGEE</sequence>
<dbReference type="InterPro" id="IPR019887">
    <property type="entry name" value="Tscrpt_reg_AsnC/Lrp_C"/>
</dbReference>
<dbReference type="InterPro" id="IPR019885">
    <property type="entry name" value="Tscrpt_reg_HTH_AsnC-type_CS"/>
</dbReference>
<evidence type="ECO:0000259" key="4">
    <source>
        <dbReference type="PROSITE" id="PS50956"/>
    </source>
</evidence>
<dbReference type="AlphaFoldDB" id="A0A940SJ99"/>